<dbReference type="Proteomes" id="UP000584374">
    <property type="component" value="Unassembled WGS sequence"/>
</dbReference>
<sequence>MGFSVRLGFKSILMSTNPEVLKKEDSGLRFSLGQNSRDSPIIQQGDQVFDKIQSLTFSELAEHRVEFLPARTVMSMFSFGHGLLNDFVVNGGKGGNGGATAGSAGGAGGAVGAAGAFGHGTDGGHGGNGIGGAGGPNLR</sequence>
<comment type="caution">
    <text evidence="1">The sequence shown here is derived from an EMBL/GenBank/DDBJ whole genome shotgun (WGS) entry which is preliminary data.</text>
</comment>
<organism evidence="1 2">
    <name type="scientific">Saccharopolyspora phatthalungensis</name>
    <dbReference type="NCBI Taxonomy" id="664693"/>
    <lineage>
        <taxon>Bacteria</taxon>
        <taxon>Bacillati</taxon>
        <taxon>Actinomycetota</taxon>
        <taxon>Actinomycetes</taxon>
        <taxon>Pseudonocardiales</taxon>
        <taxon>Pseudonocardiaceae</taxon>
        <taxon>Saccharopolyspora</taxon>
    </lineage>
</organism>
<dbReference type="AlphaFoldDB" id="A0A840QGC9"/>
<evidence type="ECO:0000313" key="2">
    <source>
        <dbReference type="Proteomes" id="UP000584374"/>
    </source>
</evidence>
<evidence type="ECO:0000313" key="1">
    <source>
        <dbReference type="EMBL" id="MBB5159010.1"/>
    </source>
</evidence>
<gene>
    <name evidence="1" type="ORF">BJ970_006609</name>
</gene>
<proteinExistence type="predicted"/>
<accession>A0A840QGC9</accession>
<keyword evidence="2" id="KW-1185">Reference proteome</keyword>
<dbReference type="EMBL" id="JACHIW010000002">
    <property type="protein sequence ID" value="MBB5159010.1"/>
    <property type="molecule type" value="Genomic_DNA"/>
</dbReference>
<name>A0A840QGC9_9PSEU</name>
<dbReference type="RefSeq" id="WP_246471913.1">
    <property type="nucleotide sequence ID" value="NZ_JACHIW010000002.1"/>
</dbReference>
<protein>
    <submittedName>
        <fullName evidence="1">Uncharacterized protein</fullName>
    </submittedName>
</protein>
<reference evidence="1 2" key="1">
    <citation type="submission" date="2020-08" db="EMBL/GenBank/DDBJ databases">
        <title>Sequencing the genomes of 1000 actinobacteria strains.</title>
        <authorList>
            <person name="Klenk H.-P."/>
        </authorList>
    </citation>
    <scope>NUCLEOTIDE SEQUENCE [LARGE SCALE GENOMIC DNA]</scope>
    <source>
        <strain evidence="1 2">DSM 45584</strain>
    </source>
</reference>